<feature type="region of interest" description="Disordered" evidence="7">
    <location>
        <begin position="268"/>
        <end position="289"/>
    </location>
</feature>
<gene>
    <name evidence="9" type="ORF">VNO78_20670</name>
</gene>
<evidence type="ECO:0000256" key="7">
    <source>
        <dbReference type="SAM" id="MobiDB-lite"/>
    </source>
</evidence>
<dbReference type="InterPro" id="IPR012334">
    <property type="entry name" value="Pectin_lyas_fold"/>
</dbReference>
<dbReference type="EMBL" id="JAYMYS010000005">
    <property type="protein sequence ID" value="KAK7392238.1"/>
    <property type="molecule type" value="Genomic_DNA"/>
</dbReference>
<dbReference type="AlphaFoldDB" id="A0AAN9SDT4"/>
<evidence type="ECO:0000256" key="1">
    <source>
        <dbReference type="ARBA" id="ARBA00004191"/>
    </source>
</evidence>
<comment type="subcellular location">
    <subcellularLocation>
        <location evidence="2">Cell membrane</location>
        <topology evidence="2">Peripheral membrane protein</topology>
    </subcellularLocation>
    <subcellularLocation>
        <location evidence="1">Secreted</location>
        <location evidence="1">Cell wall</location>
    </subcellularLocation>
</comment>
<dbReference type="PANTHER" id="PTHR24203">
    <property type="entry name" value="ANKYRIN REPEAT FAMILY PROTEIN"/>
    <property type="match status" value="1"/>
</dbReference>
<name>A0AAN9SDT4_PSOTE</name>
<evidence type="ECO:0000256" key="5">
    <source>
        <dbReference type="ARBA" id="ARBA00022801"/>
    </source>
</evidence>
<evidence type="ECO:0000259" key="8">
    <source>
        <dbReference type="Pfam" id="PF01095"/>
    </source>
</evidence>
<sequence>MSLGHGKCIQELCTCSHIGDVVQSAGWLEWNDTDGLNTLFYGEFDNFGPGSLDVGLKNSLASGADKDEEEDLEGRTALHFACEYGEESTRAKRDAVGTLKLGDEVKESLGVVRSMYIPVTKNPGANKCIVKCAQILLETGAKVDALDKNKNTTLHYADDYGRKNCVALLLENGGAVGLNCQQMLPLQIFNVGCDPSIGIDPKELAEQIAKDPSFNHMAEQLQKTFQRASKDGIPSFDNQQYFSTIQQYRNDEEVLWKLGQAMDLANSREVGASAENPRGDDTEDLGNKDESIVHHTASVGDLEEKLHNHNYSNESIDNVEALENGGFVVGKDKIQKNENLLLNWPLMSSIIVYCVFVLHDVAYQEVKCGESREPTIDV</sequence>
<keyword evidence="5" id="KW-0378">Hydrolase</keyword>
<keyword evidence="3" id="KW-0134">Cell wall</keyword>
<feature type="compositionally biased region" description="Basic and acidic residues" evidence="7">
    <location>
        <begin position="277"/>
        <end position="289"/>
    </location>
</feature>
<protein>
    <recommendedName>
        <fullName evidence="8">Pectinesterase catalytic domain-containing protein</fullName>
    </recommendedName>
</protein>
<organism evidence="9 10">
    <name type="scientific">Psophocarpus tetragonolobus</name>
    <name type="common">Winged bean</name>
    <name type="synonym">Dolichos tetragonolobus</name>
    <dbReference type="NCBI Taxonomy" id="3891"/>
    <lineage>
        <taxon>Eukaryota</taxon>
        <taxon>Viridiplantae</taxon>
        <taxon>Streptophyta</taxon>
        <taxon>Embryophyta</taxon>
        <taxon>Tracheophyta</taxon>
        <taxon>Spermatophyta</taxon>
        <taxon>Magnoliopsida</taxon>
        <taxon>eudicotyledons</taxon>
        <taxon>Gunneridae</taxon>
        <taxon>Pentapetalae</taxon>
        <taxon>rosids</taxon>
        <taxon>fabids</taxon>
        <taxon>Fabales</taxon>
        <taxon>Fabaceae</taxon>
        <taxon>Papilionoideae</taxon>
        <taxon>50 kb inversion clade</taxon>
        <taxon>NPAAA clade</taxon>
        <taxon>indigoferoid/millettioid clade</taxon>
        <taxon>Phaseoleae</taxon>
        <taxon>Psophocarpus</taxon>
    </lineage>
</organism>
<dbReference type="PANTHER" id="PTHR24203:SF45">
    <property type="entry name" value="ANKYRIN REPEAT DOMAIN 6"/>
    <property type="match status" value="1"/>
</dbReference>
<comment type="caution">
    <text evidence="9">The sequence shown here is derived from an EMBL/GenBank/DDBJ whole genome shotgun (WGS) entry which is preliminary data.</text>
</comment>
<dbReference type="GO" id="GO:0005886">
    <property type="term" value="C:plasma membrane"/>
    <property type="evidence" value="ECO:0007669"/>
    <property type="project" value="UniProtKB-SubCell"/>
</dbReference>
<dbReference type="Proteomes" id="UP001386955">
    <property type="component" value="Unassembled WGS sequence"/>
</dbReference>
<proteinExistence type="predicted"/>
<evidence type="ECO:0000256" key="2">
    <source>
        <dbReference type="ARBA" id="ARBA00004202"/>
    </source>
</evidence>
<dbReference type="Pfam" id="PF01095">
    <property type="entry name" value="Pectinesterase"/>
    <property type="match status" value="1"/>
</dbReference>
<reference evidence="9 10" key="1">
    <citation type="submission" date="2024-01" db="EMBL/GenBank/DDBJ databases">
        <title>The genomes of 5 underutilized Papilionoideae crops provide insights into root nodulation and disease resistanc.</title>
        <authorList>
            <person name="Jiang F."/>
        </authorList>
    </citation>
    <scope>NUCLEOTIDE SEQUENCE [LARGE SCALE GENOMIC DNA]</scope>
    <source>
        <strain evidence="9">DUOXIRENSHENG_FW03</strain>
        <tissue evidence="9">Leaves</tissue>
    </source>
</reference>
<dbReference type="Gene3D" id="1.25.40.20">
    <property type="entry name" value="Ankyrin repeat-containing domain"/>
    <property type="match status" value="1"/>
</dbReference>
<dbReference type="SUPFAM" id="SSF48403">
    <property type="entry name" value="Ankyrin repeat"/>
    <property type="match status" value="1"/>
</dbReference>
<dbReference type="InterPro" id="IPR036770">
    <property type="entry name" value="Ankyrin_rpt-contain_sf"/>
</dbReference>
<dbReference type="GO" id="GO:0030599">
    <property type="term" value="F:pectinesterase activity"/>
    <property type="evidence" value="ECO:0007669"/>
    <property type="project" value="InterPro"/>
</dbReference>
<keyword evidence="4" id="KW-0677">Repeat</keyword>
<evidence type="ECO:0000256" key="3">
    <source>
        <dbReference type="ARBA" id="ARBA00022512"/>
    </source>
</evidence>
<feature type="domain" description="Pectinesterase catalytic" evidence="8">
    <location>
        <begin position="16"/>
        <end position="51"/>
    </location>
</feature>
<evidence type="ECO:0000313" key="10">
    <source>
        <dbReference type="Proteomes" id="UP001386955"/>
    </source>
</evidence>
<keyword evidence="6" id="KW-0040">ANK repeat</keyword>
<accession>A0AAN9SDT4</accession>
<evidence type="ECO:0000256" key="6">
    <source>
        <dbReference type="ARBA" id="ARBA00023043"/>
    </source>
</evidence>
<keyword evidence="3" id="KW-0964">Secreted</keyword>
<evidence type="ECO:0000313" key="9">
    <source>
        <dbReference type="EMBL" id="KAK7392238.1"/>
    </source>
</evidence>
<evidence type="ECO:0000256" key="4">
    <source>
        <dbReference type="ARBA" id="ARBA00022737"/>
    </source>
</evidence>
<dbReference type="GO" id="GO:0042545">
    <property type="term" value="P:cell wall modification"/>
    <property type="evidence" value="ECO:0007669"/>
    <property type="project" value="InterPro"/>
</dbReference>
<dbReference type="Gene3D" id="2.160.20.10">
    <property type="entry name" value="Single-stranded right-handed beta-helix, Pectin lyase-like"/>
    <property type="match status" value="1"/>
</dbReference>
<keyword evidence="10" id="KW-1185">Reference proteome</keyword>
<dbReference type="InterPro" id="IPR000070">
    <property type="entry name" value="Pectinesterase_cat"/>
</dbReference>